<organism evidence="2 3">
    <name type="scientific">Botrytis galanthina</name>
    <dbReference type="NCBI Taxonomy" id="278940"/>
    <lineage>
        <taxon>Eukaryota</taxon>
        <taxon>Fungi</taxon>
        <taxon>Dikarya</taxon>
        <taxon>Ascomycota</taxon>
        <taxon>Pezizomycotina</taxon>
        <taxon>Leotiomycetes</taxon>
        <taxon>Helotiales</taxon>
        <taxon>Sclerotiniaceae</taxon>
        <taxon>Botrytis</taxon>
    </lineage>
</organism>
<evidence type="ECO:0000259" key="1">
    <source>
        <dbReference type="Pfam" id="PF24564"/>
    </source>
</evidence>
<proteinExistence type="predicted"/>
<keyword evidence="3" id="KW-1185">Reference proteome</keyword>
<name>A0A4S8R160_9HELO</name>
<dbReference type="EMBL" id="PQXL01000108">
    <property type="protein sequence ID" value="THV51507.1"/>
    <property type="molecule type" value="Genomic_DNA"/>
</dbReference>
<sequence length="695" mass="79497">MACDKSDGGSACTSVVTEYRQKKIGTLEPFSIEVEYLSKPERQEMVEELLWSYRQLFLPDSDNEGNAFGSDEQERIERESAVAWSALEVLFSQQEEFDVSFVSDNSKGAFERIKSQLLEWMQEIEFPADDESGLWTASAHTSDECQELTSVFIEDKLWPFTKIIRVYLEAEVLKTGVVLADLPGLQDTNLARVRATQKYLQSCDHVFIATKISRAITDTTLKSALYSELKRHVPLAWEESGGTNINFKLAVICTRSEDINPKTAKRTFVGNGKEISSIDMNSIDKDIENAKRKGDKSLKETLERKKLWLFIEARNRHVTKGLQAAYRQKTINGNLDVFCISNTTYEAYVEDGDNEMIQKSGIPELRRFCRKITASAQLLQALHFMRSRLPSLLNSIALWLDSFKAVFQVQDDGRGMLVLDCYERSRKEATASIMKYHREFRNTLQKDILHSFKSYNAWCRNNGEHVTVARGYRNWNAEILERMRVELKTKWDLLEEKIPIDVDSLLQEVKDQLQNLETHIEGQGRSASMQYGIDFRIQDLEYNFGLIQQEFERGLRTIRQHVEEPNASSFVVAEMISAYRKAGNEGGKGMKARQISIIANQVNGGTIFPNISAQMRQEAVTLIDYEFNKLKLELHETFDLIHKDIDMAIAERPQSEKSAATNEGVELVGRLAKKFNDLRSKYDEILRVPEGQVGV</sequence>
<dbReference type="AlphaFoldDB" id="A0A4S8R160"/>
<accession>A0A4S8R160</accession>
<comment type="caution">
    <text evidence="2">The sequence shown here is derived from an EMBL/GenBank/DDBJ whole genome shotgun (WGS) entry which is preliminary data.</text>
</comment>
<dbReference type="InterPro" id="IPR056024">
    <property type="entry name" value="DUF7605"/>
</dbReference>
<gene>
    <name evidence="2" type="ORF">BGAL_0108g00030</name>
</gene>
<dbReference type="OrthoDB" id="3598281at2759"/>
<dbReference type="Proteomes" id="UP000308671">
    <property type="component" value="Unassembled WGS sequence"/>
</dbReference>
<dbReference type="PANTHER" id="PTHR36681:SF3">
    <property type="entry name" value="NUCLEAR GTPASE, GERMINAL CENTER-ASSOCIATED, TANDEM DUPLICATE 3"/>
    <property type="match status" value="1"/>
</dbReference>
<feature type="domain" description="DUF7605" evidence="1">
    <location>
        <begin position="452"/>
        <end position="608"/>
    </location>
</feature>
<evidence type="ECO:0000313" key="2">
    <source>
        <dbReference type="EMBL" id="THV51507.1"/>
    </source>
</evidence>
<evidence type="ECO:0000313" key="3">
    <source>
        <dbReference type="Proteomes" id="UP000308671"/>
    </source>
</evidence>
<protein>
    <recommendedName>
        <fullName evidence="1">DUF7605 domain-containing protein</fullName>
    </recommendedName>
</protein>
<dbReference type="PANTHER" id="PTHR36681">
    <property type="entry name" value="NUCLEAR GTPASE, GERMINAL CENTER-ASSOCIATED, TANDEM DUPLICATE 3"/>
    <property type="match status" value="1"/>
</dbReference>
<dbReference type="Pfam" id="PF24564">
    <property type="entry name" value="DUF7605"/>
    <property type="match status" value="1"/>
</dbReference>
<reference evidence="2 3" key="1">
    <citation type="submission" date="2017-12" db="EMBL/GenBank/DDBJ databases">
        <title>Comparative genomics of Botrytis spp.</title>
        <authorList>
            <person name="Valero-Jimenez C.A."/>
            <person name="Tapia P."/>
            <person name="Veloso J."/>
            <person name="Silva-Moreno E."/>
            <person name="Staats M."/>
            <person name="Valdes J.H."/>
            <person name="Van Kan J.A.L."/>
        </authorList>
    </citation>
    <scope>NUCLEOTIDE SEQUENCE [LARGE SCALE GENOMIC DNA]</scope>
    <source>
        <strain evidence="2 3">MUCL435</strain>
    </source>
</reference>